<dbReference type="Pfam" id="PF00626">
    <property type="entry name" value="Gelsolin"/>
    <property type="match status" value="3"/>
</dbReference>
<dbReference type="PRINTS" id="PR00597">
    <property type="entry name" value="GELSOLIN"/>
</dbReference>
<dbReference type="Gene3D" id="3.40.20.10">
    <property type="entry name" value="Severin"/>
    <property type="match status" value="6"/>
</dbReference>
<evidence type="ECO:0000313" key="5">
    <source>
        <dbReference type="Proteomes" id="UP001417504"/>
    </source>
</evidence>
<dbReference type="InterPro" id="IPR007123">
    <property type="entry name" value="Gelsolin-like_dom"/>
</dbReference>
<dbReference type="GO" id="GO:0051015">
    <property type="term" value="F:actin filament binding"/>
    <property type="evidence" value="ECO:0007669"/>
    <property type="project" value="InterPro"/>
</dbReference>
<evidence type="ECO:0000256" key="2">
    <source>
        <dbReference type="SAM" id="MobiDB-lite"/>
    </source>
</evidence>
<keyword evidence="5" id="KW-1185">Reference proteome</keyword>
<sequence length="888" mass="99219">MSRLGKGVDPSFDGAGAKSYPSSLSTTLMFWLCFQFQSFAFHSPACSVNTALRRGILEHDIHYWLGNAADEVDSVLASDKAFELDAALGSHAVQYREIQGDETEKFLSYFKPCIIPITGKFSSGRVNNETYRVSLLTCKGDHVAYVKEERAKALEVVQYIKESKHSGKCDLATVEDGKFVGDPDVGEFWSLFGGYAPITKELPQVTEVQHGHQSDVKLFWITLLGKLSEIVTDTLRREVLDADKCYLLDCDSEIYVWMGRTTSISERKISISTVEEMLKTQGRSTGPCLTFLTEGTETTKFKSFFDGWPQTTELNLYEEGRGKVAAIFKHQGYDVKELPEEDNQPSIDCSGTLKVWRVNGNEVLLLPVAEQNKLFSADCYIVHYRYLNEDKDEHLFYAWLGSNSIKEDRDDTVSHMSAMINSIKGHPVMAHIFEGKEPVQFYSIFQKLVVFKGGWSSRYKKSITERGIADETYDEDKASLFRVQGTDPNNMQAIQVDLVSGSLNSSYCYILQTGASVFTWLGNLSSQRDHDLLDRALDLINSSSQPTSIREGSEPDVFWNVLCGKAEYSREKETKGYAEHPHLFTYTSTEVSHLLADYECLSNCDLVLSGRLDSSPSGNIKVKEIFNFTQDDLTTEDLLILDCQIEIYVWMGNHTNVKSKQQALSLGMKYLELDILGEGPSFQIPVYVVTEGHEPPFFTCHFEWDSSKMNMVGNSFERKLALLKGQKHNIETPKRRSWQSSPVSTTDRSRSKSVGSDGAGRSASPASHNMSSNVETPNRRQFSSPTPVVRKLFSGSPDRTGAAASNNSSLRQHTEGIKDGSLLPPQLKSDSALGSTGSVHVNGNGSLDIKQYFPYDRLKLASDDPVTGIDAARREVSPLHLENLIFDL</sequence>
<dbReference type="Proteomes" id="UP001417504">
    <property type="component" value="Unassembled WGS sequence"/>
</dbReference>
<dbReference type="InterPro" id="IPR007122">
    <property type="entry name" value="Villin/Gelsolin"/>
</dbReference>
<evidence type="ECO:0000256" key="1">
    <source>
        <dbReference type="ARBA" id="ARBA00022737"/>
    </source>
</evidence>
<dbReference type="SUPFAM" id="SSF55753">
    <property type="entry name" value="Actin depolymerizing proteins"/>
    <property type="match status" value="5"/>
</dbReference>
<dbReference type="InterPro" id="IPR029006">
    <property type="entry name" value="ADF-H/Gelsolin-like_dom_sf"/>
</dbReference>
<dbReference type="EMBL" id="JBBNAE010000005">
    <property type="protein sequence ID" value="KAK9124474.1"/>
    <property type="molecule type" value="Genomic_DNA"/>
</dbReference>
<dbReference type="SMART" id="SM00262">
    <property type="entry name" value="GEL"/>
    <property type="match status" value="5"/>
</dbReference>
<dbReference type="PANTHER" id="PTHR11977:SF25">
    <property type="entry name" value="VILLIN-1"/>
    <property type="match status" value="1"/>
</dbReference>
<feature type="domain" description="Gelsolin-like" evidence="3">
    <location>
        <begin position="235"/>
        <end position="297"/>
    </location>
</feature>
<feature type="domain" description="Gelsolin-like" evidence="3">
    <location>
        <begin position="624"/>
        <end position="698"/>
    </location>
</feature>
<accession>A0AAP0IZ34</accession>
<protein>
    <recommendedName>
        <fullName evidence="3">Gelsolin-like domain-containing protein</fullName>
    </recommendedName>
</protein>
<gene>
    <name evidence="4" type="ORF">Sjap_014076</name>
</gene>
<dbReference type="CDD" id="cd11293">
    <property type="entry name" value="gelsolin_S4_like"/>
    <property type="match status" value="1"/>
</dbReference>
<organism evidence="4 5">
    <name type="scientific">Stephania japonica</name>
    <dbReference type="NCBI Taxonomy" id="461633"/>
    <lineage>
        <taxon>Eukaryota</taxon>
        <taxon>Viridiplantae</taxon>
        <taxon>Streptophyta</taxon>
        <taxon>Embryophyta</taxon>
        <taxon>Tracheophyta</taxon>
        <taxon>Spermatophyta</taxon>
        <taxon>Magnoliopsida</taxon>
        <taxon>Ranunculales</taxon>
        <taxon>Menispermaceae</taxon>
        <taxon>Menispermoideae</taxon>
        <taxon>Cissampelideae</taxon>
        <taxon>Stephania</taxon>
    </lineage>
</organism>
<dbReference type="CDD" id="cd11288">
    <property type="entry name" value="gelsolin_S5_like"/>
    <property type="match status" value="1"/>
</dbReference>
<keyword evidence="1" id="KW-0677">Repeat</keyword>
<evidence type="ECO:0000313" key="4">
    <source>
        <dbReference type="EMBL" id="KAK9124474.1"/>
    </source>
</evidence>
<proteinExistence type="predicted"/>
<dbReference type="FunFam" id="3.40.20.10:FF:000001">
    <property type="entry name" value="Gelsolin"/>
    <property type="match status" value="1"/>
</dbReference>
<feature type="region of interest" description="Disordered" evidence="2">
    <location>
        <begin position="727"/>
        <end position="835"/>
    </location>
</feature>
<evidence type="ECO:0000259" key="3">
    <source>
        <dbReference type="Pfam" id="PF00626"/>
    </source>
</evidence>
<name>A0AAP0IZ34_9MAGN</name>
<dbReference type="AlphaFoldDB" id="A0AAP0IZ34"/>
<comment type="caution">
    <text evidence="4">The sequence shown here is derived from an EMBL/GenBank/DDBJ whole genome shotgun (WGS) entry which is preliminary data.</text>
</comment>
<feature type="compositionally biased region" description="Polar residues" evidence="2">
    <location>
        <begin position="764"/>
        <end position="786"/>
    </location>
</feature>
<reference evidence="4 5" key="1">
    <citation type="submission" date="2024-01" db="EMBL/GenBank/DDBJ databases">
        <title>Genome assemblies of Stephania.</title>
        <authorList>
            <person name="Yang L."/>
        </authorList>
    </citation>
    <scope>NUCLEOTIDE SEQUENCE [LARGE SCALE GENOMIC DNA]</scope>
    <source>
        <strain evidence="4">QJT</strain>
        <tissue evidence="4">Leaf</tissue>
    </source>
</reference>
<feature type="domain" description="Gelsolin-like" evidence="3">
    <location>
        <begin position="491"/>
        <end position="559"/>
    </location>
</feature>
<dbReference type="PANTHER" id="PTHR11977">
    <property type="entry name" value="VILLIN"/>
    <property type="match status" value="1"/>
</dbReference>